<dbReference type="STRING" id="1090615.SAMN04515671_0235"/>
<sequence length="92" mass="9938">MTDLGPFDGSATDPGEGLAWRWLFADQAGIAVSEPDIAFTDQDEAEQWLRDHFETLAEDGIATVTLMDGEHAVYGPMYLTPEGGGQSAEAEF</sequence>
<keyword evidence="2" id="KW-1185">Reference proteome</keyword>
<proteinExistence type="predicted"/>
<dbReference type="OrthoDB" id="3214648at2"/>
<dbReference type="RefSeq" id="WP_090474173.1">
    <property type="nucleotide sequence ID" value="NZ_LT629710.1"/>
</dbReference>
<evidence type="ECO:0000313" key="1">
    <source>
        <dbReference type="EMBL" id="SDO23238.1"/>
    </source>
</evidence>
<reference evidence="1 2" key="1">
    <citation type="submission" date="2016-10" db="EMBL/GenBank/DDBJ databases">
        <authorList>
            <person name="de Groot N.N."/>
        </authorList>
    </citation>
    <scope>NUCLEOTIDE SEQUENCE [LARGE SCALE GENOMIC DNA]</scope>
    <source>
        <strain evidence="2">P4-7,KCTC 19426,CECT 7604</strain>
    </source>
</reference>
<gene>
    <name evidence="1" type="ORF">SAMN04515671_0235</name>
</gene>
<dbReference type="Proteomes" id="UP000198741">
    <property type="component" value="Chromosome I"/>
</dbReference>
<protein>
    <submittedName>
        <fullName evidence="1">Uncharacterized protein</fullName>
    </submittedName>
</protein>
<dbReference type="AlphaFoldDB" id="A0A1H0HVM9"/>
<organism evidence="1 2">
    <name type="scientific">Nakamurella panacisegetis</name>
    <dbReference type="NCBI Taxonomy" id="1090615"/>
    <lineage>
        <taxon>Bacteria</taxon>
        <taxon>Bacillati</taxon>
        <taxon>Actinomycetota</taxon>
        <taxon>Actinomycetes</taxon>
        <taxon>Nakamurellales</taxon>
        <taxon>Nakamurellaceae</taxon>
        <taxon>Nakamurella</taxon>
    </lineage>
</organism>
<accession>A0A1H0HVM9</accession>
<evidence type="ECO:0000313" key="2">
    <source>
        <dbReference type="Proteomes" id="UP000198741"/>
    </source>
</evidence>
<name>A0A1H0HVM9_9ACTN</name>
<dbReference type="EMBL" id="LT629710">
    <property type="protein sequence ID" value="SDO23238.1"/>
    <property type="molecule type" value="Genomic_DNA"/>
</dbReference>